<dbReference type="PANTHER" id="PTHR34457:SF3">
    <property type="entry name" value="PROTEIN TIC236, CHLOROPLASTIC"/>
    <property type="match status" value="1"/>
</dbReference>
<accession>A0A7J0DXR4</accession>
<dbReference type="AlphaFoldDB" id="A0A7J0DXR4"/>
<reference evidence="3" key="1">
    <citation type="submission" date="2019-07" db="EMBL/GenBank/DDBJ databases">
        <title>De Novo Assembly of kiwifruit Actinidia rufa.</title>
        <authorList>
            <person name="Sugita-Konishi S."/>
            <person name="Sato K."/>
            <person name="Mori E."/>
            <person name="Abe Y."/>
            <person name="Kisaki G."/>
            <person name="Hamano K."/>
            <person name="Suezawa K."/>
            <person name="Otani M."/>
            <person name="Fukuda T."/>
            <person name="Manabe T."/>
            <person name="Gomi K."/>
            <person name="Tabuchi M."/>
            <person name="Akimitsu K."/>
            <person name="Kataoka I."/>
        </authorList>
    </citation>
    <scope>NUCLEOTIDE SEQUENCE [LARGE SCALE GENOMIC DNA]</scope>
    <source>
        <strain evidence="3">cv. Fuchu</strain>
    </source>
</reference>
<evidence type="ECO:0000313" key="2">
    <source>
        <dbReference type="EMBL" id="GFS44943.1"/>
    </source>
</evidence>
<dbReference type="EMBL" id="BJWL01000442">
    <property type="protein sequence ID" value="GFS44943.1"/>
    <property type="molecule type" value="Genomic_DNA"/>
</dbReference>
<dbReference type="InterPro" id="IPR053022">
    <property type="entry name" value="Chloroplast_translocon_comp"/>
</dbReference>
<dbReference type="OrthoDB" id="1386367at2759"/>
<feature type="region of interest" description="Disordered" evidence="1">
    <location>
        <begin position="417"/>
        <end position="451"/>
    </location>
</feature>
<sequence length="558" mass="61549">MSTILHCQYLGFPLQCPVNRGNNGNLVYVDRVRLPKRDFRCTCAKQNYWVSQGIRFSHFCGRNAEFLWKNLGWRGWVGCETGNGALFWGQGFGQAKAKTYAEAKLLPSLCSVLSEYIHEVFSCGEVPTIKLRVLPFASLRKGQDCSLQRHLSTEEGIDHRTKTKRIAREETATHFGKQRDDAAREAADMGYILSEKGSCKPEVATMKGIASHPAGLATSEPFFHIDERLHWQDHHCMDAGIEYDFKHADLEKAFGVKIPGSGAKFWSRFIPGAVRRKFKKKANGRDISATGVTAKRRILERSASAALEVESENSAHPSVRTSYEECVTADYQIGAVKFGGKQNPEHGKVEASGDCLTSGGISELENKAKIDLELGENSGRLLEIRNSMDKFSSITGVAASQKTDSCDVHDGDLGVDGFSRHVGSPSKSSRLEDQRLESLDNTSDGQGGHRSLGSTFIKSEHSLAMNHSIAVWPLSLKLGLLSFHISMKELSSYYVVGPVQKLKLEMGLKAEDIIAELIDGVDDGQASVIEKMLPVTLDSVHFNDGMLMLLAYGDNELR</sequence>
<dbReference type="PANTHER" id="PTHR34457">
    <property type="entry name" value="EMBRYO DEFECTIVE 2410"/>
    <property type="match status" value="1"/>
</dbReference>
<comment type="caution">
    <text evidence="2">The sequence shown here is derived from an EMBL/GenBank/DDBJ whole genome shotgun (WGS) entry which is preliminary data.</text>
</comment>
<proteinExistence type="predicted"/>
<dbReference type="Proteomes" id="UP000585474">
    <property type="component" value="Unassembled WGS sequence"/>
</dbReference>
<evidence type="ECO:0000313" key="3">
    <source>
        <dbReference type="Proteomes" id="UP000585474"/>
    </source>
</evidence>
<protein>
    <submittedName>
        <fullName evidence="2">Embryo defective 2410</fullName>
    </submittedName>
</protein>
<feature type="compositionally biased region" description="Basic and acidic residues" evidence="1">
    <location>
        <begin position="429"/>
        <end position="438"/>
    </location>
</feature>
<evidence type="ECO:0000256" key="1">
    <source>
        <dbReference type="SAM" id="MobiDB-lite"/>
    </source>
</evidence>
<name>A0A7J0DXR4_9ERIC</name>
<gene>
    <name evidence="2" type="ORF">Acr_00g0093090</name>
</gene>
<keyword evidence="3" id="KW-1185">Reference proteome</keyword>
<organism evidence="2 3">
    <name type="scientific">Actinidia rufa</name>
    <dbReference type="NCBI Taxonomy" id="165716"/>
    <lineage>
        <taxon>Eukaryota</taxon>
        <taxon>Viridiplantae</taxon>
        <taxon>Streptophyta</taxon>
        <taxon>Embryophyta</taxon>
        <taxon>Tracheophyta</taxon>
        <taxon>Spermatophyta</taxon>
        <taxon>Magnoliopsida</taxon>
        <taxon>eudicotyledons</taxon>
        <taxon>Gunneridae</taxon>
        <taxon>Pentapetalae</taxon>
        <taxon>asterids</taxon>
        <taxon>Ericales</taxon>
        <taxon>Actinidiaceae</taxon>
        <taxon>Actinidia</taxon>
    </lineage>
</organism>